<keyword evidence="6" id="KW-1185">Reference proteome</keyword>
<dbReference type="Pfam" id="PF01497">
    <property type="entry name" value="Peripla_BP_2"/>
    <property type="match status" value="1"/>
</dbReference>
<dbReference type="InterPro" id="IPR002491">
    <property type="entry name" value="ABC_transptr_periplasmic_BD"/>
</dbReference>
<evidence type="ECO:0000259" key="4">
    <source>
        <dbReference type="PROSITE" id="PS50983"/>
    </source>
</evidence>
<dbReference type="InterPro" id="IPR050902">
    <property type="entry name" value="ABC_Transporter_SBP"/>
</dbReference>
<sequence length="323" mass="34670">MTVVLALVLALSLFGCGTKEEPKGELSSPGKSAASASPSASPSASVKPAAAQTKYPLTIKDASGVEVTFEKAPEKVVSLAPSETEIIFSVGAGDKVIGVDKFSNFPEQAKSKPQVGDTNTNLETLIGMAPDVVFANSINKKVVDKIRELNIKVFMGDPKTLDQTIAHIEEIGTIMNKQDEGKKTADKMRADKQKIVDDVKNAPKKKVYMEFNPGWTVGDGEFMDELVRLAGGENVGAGKAGWYKIDSEAIIKKNPEIIVYSAGGNVKDTVLEDIQKRPGWDQVDAVKNKKLVPINEDIVSRVGPRLTEALLEIAKAAHPDLVK</sequence>
<comment type="similarity">
    <text evidence="1">Belongs to the bacterial solute-binding protein 8 family.</text>
</comment>
<dbReference type="OrthoDB" id="9816357at2"/>
<gene>
    <name evidence="5" type="ORF">DQG23_33760</name>
</gene>
<dbReference type="InterPro" id="IPR054828">
    <property type="entry name" value="Vit_B12_bind_prot"/>
</dbReference>
<organism evidence="5 6">
    <name type="scientific">Paenibacillus contaminans</name>
    <dbReference type="NCBI Taxonomy" id="450362"/>
    <lineage>
        <taxon>Bacteria</taxon>
        <taxon>Bacillati</taxon>
        <taxon>Bacillota</taxon>
        <taxon>Bacilli</taxon>
        <taxon>Bacillales</taxon>
        <taxon>Paenibacillaceae</taxon>
        <taxon>Paenibacillus</taxon>
    </lineage>
</organism>
<dbReference type="PANTHER" id="PTHR30535">
    <property type="entry name" value="VITAMIN B12-BINDING PROTEIN"/>
    <property type="match status" value="1"/>
</dbReference>
<dbReference type="AlphaFoldDB" id="A0A329M322"/>
<dbReference type="Gene3D" id="3.40.50.1980">
    <property type="entry name" value="Nitrogenase molybdenum iron protein domain"/>
    <property type="match status" value="2"/>
</dbReference>
<evidence type="ECO:0000256" key="2">
    <source>
        <dbReference type="ARBA" id="ARBA00022729"/>
    </source>
</evidence>
<accession>A0A329M322</accession>
<evidence type="ECO:0000313" key="5">
    <source>
        <dbReference type="EMBL" id="RAV13013.1"/>
    </source>
</evidence>
<name>A0A329M322_9BACL</name>
<evidence type="ECO:0000256" key="1">
    <source>
        <dbReference type="ARBA" id="ARBA00008814"/>
    </source>
</evidence>
<feature type="compositionally biased region" description="Low complexity" evidence="3">
    <location>
        <begin position="27"/>
        <end position="47"/>
    </location>
</feature>
<evidence type="ECO:0000256" key="3">
    <source>
        <dbReference type="SAM" id="MobiDB-lite"/>
    </source>
</evidence>
<keyword evidence="2" id="KW-0732">Signal</keyword>
<dbReference type="GO" id="GO:0071281">
    <property type="term" value="P:cellular response to iron ion"/>
    <property type="evidence" value="ECO:0007669"/>
    <property type="project" value="TreeGrafter"/>
</dbReference>
<dbReference type="CDD" id="cd01143">
    <property type="entry name" value="YvrC"/>
    <property type="match status" value="1"/>
</dbReference>
<dbReference type="Proteomes" id="UP000250369">
    <property type="component" value="Unassembled WGS sequence"/>
</dbReference>
<dbReference type="EMBL" id="QMFB01000031">
    <property type="protein sequence ID" value="RAV13013.1"/>
    <property type="molecule type" value="Genomic_DNA"/>
</dbReference>
<dbReference type="NCBIfam" id="NF038402">
    <property type="entry name" value="TroA_like"/>
    <property type="match status" value="1"/>
</dbReference>
<dbReference type="PROSITE" id="PS50983">
    <property type="entry name" value="FE_B12_PBP"/>
    <property type="match status" value="1"/>
</dbReference>
<proteinExistence type="inferred from homology"/>
<evidence type="ECO:0000313" key="6">
    <source>
        <dbReference type="Proteomes" id="UP000250369"/>
    </source>
</evidence>
<feature type="region of interest" description="Disordered" evidence="3">
    <location>
        <begin position="20"/>
        <end position="47"/>
    </location>
</feature>
<feature type="domain" description="Fe/B12 periplasmic-binding" evidence="4">
    <location>
        <begin position="75"/>
        <end position="321"/>
    </location>
</feature>
<reference evidence="5 6" key="1">
    <citation type="journal article" date="2009" name="Int. J. Syst. Evol. Microbiol.">
        <title>Paenibacillus contaminans sp. nov., isolated from a contaminated laboratory plate.</title>
        <authorList>
            <person name="Chou J.H."/>
            <person name="Lee J.H."/>
            <person name="Lin M.C."/>
            <person name="Chang P.S."/>
            <person name="Arun A.B."/>
            <person name="Young C.C."/>
            <person name="Chen W.M."/>
        </authorList>
    </citation>
    <scope>NUCLEOTIDE SEQUENCE [LARGE SCALE GENOMIC DNA]</scope>
    <source>
        <strain evidence="5 6">CKOBP-6</strain>
    </source>
</reference>
<protein>
    <submittedName>
        <fullName evidence="5">ABC transporter substrate-binding protein</fullName>
    </submittedName>
</protein>
<dbReference type="SUPFAM" id="SSF53807">
    <property type="entry name" value="Helical backbone' metal receptor"/>
    <property type="match status" value="1"/>
</dbReference>
<dbReference type="PANTHER" id="PTHR30535:SF34">
    <property type="entry name" value="MOLYBDATE-BINDING PROTEIN MOLA"/>
    <property type="match status" value="1"/>
</dbReference>
<comment type="caution">
    <text evidence="5">The sequence shown here is derived from an EMBL/GenBank/DDBJ whole genome shotgun (WGS) entry which is preliminary data.</text>
</comment>